<dbReference type="SUPFAM" id="SSF52047">
    <property type="entry name" value="RNI-like"/>
    <property type="match status" value="1"/>
</dbReference>
<dbReference type="InterPro" id="IPR032675">
    <property type="entry name" value="LRR_dom_sf"/>
</dbReference>
<reference evidence="1 2" key="1">
    <citation type="submission" date="2016-07" db="EMBL/GenBank/DDBJ databases">
        <title>Draft genome of the white-rot fungus Obba rivulosa 3A-2.</title>
        <authorList>
            <consortium name="DOE Joint Genome Institute"/>
            <person name="Miettinen O."/>
            <person name="Riley R."/>
            <person name="Acob R."/>
            <person name="Barry K."/>
            <person name="Cullen D."/>
            <person name="De Vries R."/>
            <person name="Hainaut M."/>
            <person name="Hatakka A."/>
            <person name="Henrissat B."/>
            <person name="Hilden K."/>
            <person name="Kuo R."/>
            <person name="Labutti K."/>
            <person name="Lipzen A."/>
            <person name="Makela M.R."/>
            <person name="Sandor L."/>
            <person name="Spatafora J.W."/>
            <person name="Grigoriev I.V."/>
            <person name="Hibbett D.S."/>
        </authorList>
    </citation>
    <scope>NUCLEOTIDE SEQUENCE [LARGE SCALE GENOMIC DNA]</scope>
    <source>
        <strain evidence="1 2">3A-2</strain>
    </source>
</reference>
<evidence type="ECO:0000313" key="2">
    <source>
        <dbReference type="Proteomes" id="UP000250043"/>
    </source>
</evidence>
<accession>A0A8E2B2H0</accession>
<dbReference type="EMBL" id="KV722366">
    <property type="protein sequence ID" value="OCH92630.1"/>
    <property type="molecule type" value="Genomic_DNA"/>
</dbReference>
<protein>
    <submittedName>
        <fullName evidence="1">Uncharacterized protein</fullName>
    </submittedName>
</protein>
<proteinExistence type="predicted"/>
<organism evidence="1 2">
    <name type="scientific">Obba rivulosa</name>
    <dbReference type="NCBI Taxonomy" id="1052685"/>
    <lineage>
        <taxon>Eukaryota</taxon>
        <taxon>Fungi</taxon>
        <taxon>Dikarya</taxon>
        <taxon>Basidiomycota</taxon>
        <taxon>Agaricomycotina</taxon>
        <taxon>Agaricomycetes</taxon>
        <taxon>Polyporales</taxon>
        <taxon>Gelatoporiaceae</taxon>
        <taxon>Obba</taxon>
    </lineage>
</organism>
<gene>
    <name evidence="1" type="ORF">OBBRIDRAFT_423529</name>
</gene>
<name>A0A8E2B2H0_9APHY</name>
<evidence type="ECO:0000313" key="1">
    <source>
        <dbReference type="EMBL" id="OCH92630.1"/>
    </source>
</evidence>
<sequence>MAAGARVCSEFYSDIIDEIRTNYDDDDDDERIHTLASCCLVSKAWLGEIRSTRWRSLDLNDGNIDSFCGLLDTVPDIGSYVARLDIDLGYDNYGDLAGDNNDPGPSSDDEVFADTVEELLPKLPNLVHLSIDIPIVRRSFFTGSAKLRHLGLWNCHIQDGVDGLRACLRILPQLQSLQLKKIYFPEGLLALNVLVSLCHTSIAYLCSIHGVRPHSTSPLDRATIGESHTSEVPVHADSISKFTSHAIPSVRREMKRCLSPVSTLTSDCIM</sequence>
<dbReference type="Proteomes" id="UP000250043">
    <property type="component" value="Unassembled WGS sequence"/>
</dbReference>
<dbReference type="AlphaFoldDB" id="A0A8E2B2H0"/>
<keyword evidence="2" id="KW-1185">Reference proteome</keyword>
<dbReference type="Gene3D" id="3.80.10.10">
    <property type="entry name" value="Ribonuclease Inhibitor"/>
    <property type="match status" value="1"/>
</dbReference>